<evidence type="ECO:0000256" key="2">
    <source>
        <dbReference type="ARBA" id="ARBA00022603"/>
    </source>
</evidence>
<evidence type="ECO:0000313" key="7">
    <source>
        <dbReference type="EMBL" id="QNI30289.1"/>
    </source>
</evidence>
<dbReference type="InterPro" id="IPR003333">
    <property type="entry name" value="CMAS"/>
</dbReference>
<dbReference type="Pfam" id="PF02353">
    <property type="entry name" value="CMAS"/>
    <property type="match status" value="1"/>
</dbReference>
<dbReference type="PANTHER" id="PTHR43667">
    <property type="entry name" value="CYCLOPROPANE-FATTY-ACYL-PHOSPHOLIPID SYNTHASE"/>
    <property type="match status" value="1"/>
</dbReference>
<dbReference type="RefSeq" id="WP_186740070.1">
    <property type="nucleotide sequence ID" value="NZ_CP060394.1"/>
</dbReference>
<dbReference type="CDD" id="cd02440">
    <property type="entry name" value="AdoMet_MTases"/>
    <property type="match status" value="1"/>
</dbReference>
<keyword evidence="3 7" id="KW-0808">Transferase</keyword>
<keyword evidence="2 7" id="KW-0489">Methyltransferase</keyword>
<evidence type="ECO:0000256" key="1">
    <source>
        <dbReference type="ARBA" id="ARBA00010815"/>
    </source>
</evidence>
<dbReference type="KEGG" id="adin:H7849_13985"/>
<organism evidence="7 8">
    <name type="scientific">Alloacidobacterium dinghuense</name>
    <dbReference type="NCBI Taxonomy" id="2763107"/>
    <lineage>
        <taxon>Bacteria</taxon>
        <taxon>Pseudomonadati</taxon>
        <taxon>Acidobacteriota</taxon>
        <taxon>Terriglobia</taxon>
        <taxon>Terriglobales</taxon>
        <taxon>Acidobacteriaceae</taxon>
        <taxon>Alloacidobacterium</taxon>
    </lineage>
</organism>
<dbReference type="PIRSF" id="PIRSF003085">
    <property type="entry name" value="CMAS"/>
    <property type="match status" value="1"/>
</dbReference>
<dbReference type="Proteomes" id="UP000515312">
    <property type="component" value="Chromosome"/>
</dbReference>
<name>A0A7G8BCL9_9BACT</name>
<evidence type="ECO:0000313" key="8">
    <source>
        <dbReference type="Proteomes" id="UP000515312"/>
    </source>
</evidence>
<dbReference type="Gene3D" id="3.40.50.150">
    <property type="entry name" value="Vaccinia Virus protein VP39"/>
    <property type="match status" value="1"/>
</dbReference>
<proteinExistence type="inferred from homology"/>
<evidence type="ECO:0000259" key="6">
    <source>
        <dbReference type="Pfam" id="PF25371"/>
    </source>
</evidence>
<accession>A0A7G8BCL9</accession>
<dbReference type="Pfam" id="PF25371">
    <property type="entry name" value="DUF7884"/>
    <property type="match status" value="1"/>
</dbReference>
<comment type="similarity">
    <text evidence="1">Belongs to the CFA/CMAS family.</text>
</comment>
<gene>
    <name evidence="7" type="ORF">H7849_13985</name>
</gene>
<evidence type="ECO:0000256" key="5">
    <source>
        <dbReference type="ARBA" id="ARBA00023098"/>
    </source>
</evidence>
<protein>
    <submittedName>
        <fullName evidence="7">Class I SAM-dependent methyltransferase</fullName>
    </submittedName>
</protein>
<dbReference type="EMBL" id="CP060394">
    <property type="protein sequence ID" value="QNI30289.1"/>
    <property type="molecule type" value="Genomic_DNA"/>
</dbReference>
<sequence>MSTAERESTLENRLLRRIQGLIGQAPIQLEFDQEKIGPPDPTKNESVVIRDRRTLAHMVLDPELGFGDGYMQGRIEINGNLVNILEQVFRSMRSSGKRSWYGRLFSNWLQHMQGNTRGGSAANIHHHYDLNTDFYKLWLDSHLVYTCAYFPTHSATLEEAQKAKLEHVCRKLRLQPGERVVDAGCGWGALALHMARHYGVSVQAFNISHEQIQYARAQARREGLTDQVTFVEDDYRNISGRFDAFVSVGMLEHIGREHYGELGRVLQRTIGNSGRGLMHFIGRNRPAPFSTWIRKRIFPGAYVPALREALEIFERQNYSVLDVENLRLHYAKTLEHWLARYERSVESVSSMFGPEFVRAWRLYLAGSIASFRTGMLQLFQVVFAGSACRQIPWTRAYLYTESARLENESQWTPARS</sequence>
<dbReference type="PANTHER" id="PTHR43667:SF1">
    <property type="entry name" value="CYCLOPROPANE-FATTY-ACYL-PHOSPHOLIPID SYNTHASE"/>
    <property type="match status" value="1"/>
</dbReference>
<keyword evidence="5" id="KW-0443">Lipid metabolism</keyword>
<dbReference type="InterPro" id="IPR029063">
    <property type="entry name" value="SAM-dependent_MTases_sf"/>
</dbReference>
<evidence type="ECO:0000256" key="4">
    <source>
        <dbReference type="ARBA" id="ARBA00022691"/>
    </source>
</evidence>
<feature type="domain" description="DUF7884" evidence="6">
    <location>
        <begin position="37"/>
        <end position="95"/>
    </location>
</feature>
<keyword evidence="4" id="KW-0949">S-adenosyl-L-methionine</keyword>
<dbReference type="GO" id="GO:0008610">
    <property type="term" value="P:lipid biosynthetic process"/>
    <property type="evidence" value="ECO:0007669"/>
    <property type="project" value="InterPro"/>
</dbReference>
<dbReference type="GO" id="GO:0008168">
    <property type="term" value="F:methyltransferase activity"/>
    <property type="evidence" value="ECO:0007669"/>
    <property type="project" value="UniProtKB-KW"/>
</dbReference>
<keyword evidence="8" id="KW-1185">Reference proteome</keyword>
<dbReference type="SUPFAM" id="SSF53335">
    <property type="entry name" value="S-adenosyl-L-methionine-dependent methyltransferases"/>
    <property type="match status" value="1"/>
</dbReference>
<evidence type="ECO:0000256" key="3">
    <source>
        <dbReference type="ARBA" id="ARBA00022679"/>
    </source>
</evidence>
<dbReference type="InterPro" id="IPR057206">
    <property type="entry name" value="DUF7884"/>
</dbReference>
<dbReference type="AlphaFoldDB" id="A0A7G8BCL9"/>
<reference evidence="7 8" key="1">
    <citation type="submission" date="2020-08" db="EMBL/GenBank/DDBJ databases">
        <title>Edaphobacter telluris sp. nov. and Acidobacterium dinghuensis sp. nov., two acidobacteria isolated from forest soil.</title>
        <authorList>
            <person name="Fu J."/>
            <person name="Qiu L."/>
        </authorList>
    </citation>
    <scope>NUCLEOTIDE SEQUENCE [LARGE SCALE GENOMIC DNA]</scope>
    <source>
        <strain evidence="7">4Y35</strain>
    </source>
</reference>
<dbReference type="GO" id="GO:0032259">
    <property type="term" value="P:methylation"/>
    <property type="evidence" value="ECO:0007669"/>
    <property type="project" value="UniProtKB-KW"/>
</dbReference>
<dbReference type="InterPro" id="IPR050723">
    <property type="entry name" value="CFA/CMAS"/>
</dbReference>